<dbReference type="OMA" id="DIWAVID"/>
<evidence type="ECO:0000256" key="2">
    <source>
        <dbReference type="ARBA" id="ARBA00023242"/>
    </source>
</evidence>
<comment type="caution">
    <text evidence="5">The sequence shown here is derived from an EMBL/GenBank/DDBJ whole genome shotgun (WGS) entry which is preliminary data.</text>
</comment>
<keyword evidence="5" id="KW-0251">Elongation factor</keyword>
<evidence type="ECO:0000259" key="4">
    <source>
        <dbReference type="PROSITE" id="PS51319"/>
    </source>
</evidence>
<dbReference type="EMBL" id="LEKV01011430">
    <property type="protein sequence ID" value="KVE00002.1"/>
    <property type="molecule type" value="Genomic_DNA"/>
</dbReference>
<comment type="subcellular location">
    <subcellularLocation>
        <location evidence="1 3">Nucleus</location>
    </subcellularLocation>
</comment>
<dbReference type="PROSITE" id="PS51319">
    <property type="entry name" value="TFIIS_N"/>
    <property type="match status" value="1"/>
</dbReference>
<dbReference type="InterPro" id="IPR035441">
    <property type="entry name" value="TFIIS/LEDGF_dom_sf"/>
</dbReference>
<dbReference type="InterPro" id="IPR003617">
    <property type="entry name" value="TFIIS/CRSP70_N_sub"/>
</dbReference>
<dbReference type="Proteomes" id="UP000243975">
    <property type="component" value="Unassembled WGS sequence"/>
</dbReference>
<dbReference type="PANTHER" id="PTHR46554">
    <property type="entry name" value="MEDIATOR OF RNA POLYMERASE II TRANSCRIPTION SUBUNIT 26A-RELATED"/>
    <property type="match status" value="1"/>
</dbReference>
<organism evidence="5 6">
    <name type="scientific">Cynara cardunculus var. scolymus</name>
    <name type="common">Globe artichoke</name>
    <name type="synonym">Cynara scolymus</name>
    <dbReference type="NCBI Taxonomy" id="59895"/>
    <lineage>
        <taxon>Eukaryota</taxon>
        <taxon>Viridiplantae</taxon>
        <taxon>Streptophyta</taxon>
        <taxon>Embryophyta</taxon>
        <taxon>Tracheophyta</taxon>
        <taxon>Spermatophyta</taxon>
        <taxon>Magnoliopsida</taxon>
        <taxon>eudicotyledons</taxon>
        <taxon>Gunneridae</taxon>
        <taxon>Pentapetalae</taxon>
        <taxon>asterids</taxon>
        <taxon>campanulids</taxon>
        <taxon>Asterales</taxon>
        <taxon>Asteraceae</taxon>
        <taxon>Carduoideae</taxon>
        <taxon>Cardueae</taxon>
        <taxon>Carduinae</taxon>
        <taxon>Cynara</taxon>
    </lineage>
</organism>
<dbReference type="SUPFAM" id="SSF47676">
    <property type="entry name" value="Conserved domain common to transcription factors TFIIS, elongin A, CRSP70"/>
    <property type="match status" value="1"/>
</dbReference>
<dbReference type="Gene3D" id="1.20.930.10">
    <property type="entry name" value="Conserved domain common to transcription factors TFIIS, elongin A, CRSP70"/>
    <property type="match status" value="1"/>
</dbReference>
<feature type="domain" description="TFIIS N-terminal" evidence="4">
    <location>
        <begin position="113"/>
        <end position="192"/>
    </location>
</feature>
<evidence type="ECO:0000313" key="6">
    <source>
        <dbReference type="Proteomes" id="UP000243975"/>
    </source>
</evidence>
<dbReference type="Pfam" id="PF08711">
    <property type="entry name" value="Med26"/>
    <property type="match status" value="1"/>
</dbReference>
<gene>
    <name evidence="5" type="ORF">Ccrd_024105</name>
</gene>
<dbReference type="CDD" id="cd00183">
    <property type="entry name" value="TFIIS_I"/>
    <property type="match status" value="1"/>
</dbReference>
<dbReference type="GO" id="GO:0003746">
    <property type="term" value="F:translation elongation factor activity"/>
    <property type="evidence" value="ECO:0007669"/>
    <property type="project" value="UniProtKB-KW"/>
</dbReference>
<proteinExistence type="predicted"/>
<dbReference type="Gramene" id="KVE00002">
    <property type="protein sequence ID" value="KVE00002"/>
    <property type="gene ID" value="Ccrd_024105"/>
</dbReference>
<dbReference type="STRING" id="59895.A0A103D907"/>
<dbReference type="AlphaFoldDB" id="A0A103D907"/>
<dbReference type="GO" id="GO:0005634">
    <property type="term" value="C:nucleus"/>
    <property type="evidence" value="ECO:0007669"/>
    <property type="project" value="UniProtKB-SubCell"/>
</dbReference>
<protein>
    <submittedName>
        <fullName evidence="5">Transcription elongation factor, TFIIS/CRSP70, N-terminal, sub-type</fullName>
    </submittedName>
</protein>
<dbReference type="SMART" id="SM00509">
    <property type="entry name" value="TFS2N"/>
    <property type="match status" value="1"/>
</dbReference>
<evidence type="ECO:0000256" key="1">
    <source>
        <dbReference type="ARBA" id="ARBA00004123"/>
    </source>
</evidence>
<keyword evidence="5" id="KW-0648">Protein biosynthesis</keyword>
<dbReference type="InterPro" id="IPR017923">
    <property type="entry name" value="TFIIS_N"/>
</dbReference>
<dbReference type="PANTHER" id="PTHR46554:SF2">
    <property type="entry name" value="TFIIS N-TERMINAL DOMAIN-CONTAINING PROTEIN"/>
    <property type="match status" value="1"/>
</dbReference>
<keyword evidence="6" id="KW-1185">Reference proteome</keyword>
<evidence type="ECO:0000256" key="3">
    <source>
        <dbReference type="PROSITE-ProRule" id="PRU00649"/>
    </source>
</evidence>
<keyword evidence="2 3" id="KW-0539">Nucleus</keyword>
<evidence type="ECO:0000313" key="5">
    <source>
        <dbReference type="EMBL" id="KVE00002.1"/>
    </source>
</evidence>
<name>A0A103D907_CYNCS</name>
<feature type="non-terminal residue" evidence="5">
    <location>
        <position position="200"/>
    </location>
</feature>
<reference evidence="5 6" key="1">
    <citation type="journal article" date="2016" name="Sci. Rep.">
        <title>The genome sequence of the outbreeding globe artichoke constructed de novo incorporating a phase-aware low-pass sequencing strategy of F1 progeny.</title>
        <authorList>
            <person name="Scaglione D."/>
            <person name="Reyes-Chin-Wo S."/>
            <person name="Acquadro A."/>
            <person name="Froenicke L."/>
            <person name="Portis E."/>
            <person name="Beitel C."/>
            <person name="Tirone M."/>
            <person name="Mauro R."/>
            <person name="Lo Monaco A."/>
            <person name="Mauromicale G."/>
            <person name="Faccioli P."/>
            <person name="Cattivelli L."/>
            <person name="Rieseberg L."/>
            <person name="Michelmore R."/>
            <person name="Lanteri S."/>
        </authorList>
    </citation>
    <scope>NUCLEOTIDE SEQUENCE [LARGE SCALE GENOMIC DNA]</scope>
    <source>
        <strain evidence="5">2C</strain>
    </source>
</reference>
<sequence>MEDLKKSEAVMEEWRNYLRSGNADIFEIIERAIMVAASDHPMEFRMKRDKIVQTLFSCELINHVEEGNIDCKEKMKMSGDVVKNHLWDTISHGDTQETLVHEHDQETEMVTDDEVLRIKEILDKSCGDASESAVVLVYESLSKLQHMGMSVKTLEVTGIGRSVRGFQKHGSRDVCQIARRLIKTWRGVVDEWIDATEKTS</sequence>
<accession>A0A103D907</accession>